<dbReference type="PANTHER" id="PTHR31355:SF7">
    <property type="entry name" value="MICROTUBULE-ASSOCIATED PROTEIN TORTIFOLIA1"/>
    <property type="match status" value="1"/>
</dbReference>
<proteinExistence type="predicted"/>
<name>A0A2K3DWB2_CHLRE</name>
<dbReference type="InterPro" id="IPR033337">
    <property type="entry name" value="TORTIFOLIA1/SINE1-2"/>
</dbReference>
<feature type="region of interest" description="Disordered" evidence="1">
    <location>
        <begin position="1320"/>
        <end position="1361"/>
    </location>
</feature>
<feature type="compositionally biased region" description="Gly residues" evidence="1">
    <location>
        <begin position="1063"/>
        <end position="1073"/>
    </location>
</feature>
<feature type="compositionally biased region" description="Low complexity" evidence="1">
    <location>
        <begin position="2121"/>
        <end position="2137"/>
    </location>
</feature>
<feature type="region of interest" description="Disordered" evidence="1">
    <location>
        <begin position="2387"/>
        <end position="2433"/>
    </location>
</feature>
<feature type="compositionally biased region" description="Polar residues" evidence="1">
    <location>
        <begin position="491"/>
        <end position="541"/>
    </location>
</feature>
<feature type="region of interest" description="Disordered" evidence="1">
    <location>
        <begin position="1057"/>
        <end position="1210"/>
    </location>
</feature>
<evidence type="ECO:0000313" key="3">
    <source>
        <dbReference type="Proteomes" id="UP000006906"/>
    </source>
</evidence>
<protein>
    <submittedName>
        <fullName evidence="2">Uncharacterized protein</fullName>
    </submittedName>
</protein>
<organism evidence="2 3">
    <name type="scientific">Chlamydomonas reinhardtii</name>
    <name type="common">Chlamydomonas smithii</name>
    <dbReference type="NCBI Taxonomy" id="3055"/>
    <lineage>
        <taxon>Eukaryota</taxon>
        <taxon>Viridiplantae</taxon>
        <taxon>Chlorophyta</taxon>
        <taxon>core chlorophytes</taxon>
        <taxon>Chlorophyceae</taxon>
        <taxon>CS clade</taxon>
        <taxon>Chlamydomonadales</taxon>
        <taxon>Chlamydomonadaceae</taxon>
        <taxon>Chlamydomonas</taxon>
    </lineage>
</organism>
<feature type="region of interest" description="Disordered" evidence="1">
    <location>
        <begin position="2116"/>
        <end position="2137"/>
    </location>
</feature>
<dbReference type="EMBL" id="CM008964">
    <property type="protein sequence ID" value="PNW84814.1"/>
    <property type="molecule type" value="Genomic_DNA"/>
</dbReference>
<dbReference type="PANTHER" id="PTHR31355">
    <property type="entry name" value="MICROTUBULE-ASSOCIATED PROTEIN TORTIFOLIA1"/>
    <property type="match status" value="1"/>
</dbReference>
<feature type="region of interest" description="Disordered" evidence="1">
    <location>
        <begin position="1383"/>
        <end position="1420"/>
    </location>
</feature>
<feature type="region of interest" description="Disordered" evidence="1">
    <location>
        <begin position="387"/>
        <end position="567"/>
    </location>
</feature>
<dbReference type="InterPro" id="IPR011989">
    <property type="entry name" value="ARM-like"/>
</dbReference>
<feature type="compositionally biased region" description="Gly residues" evidence="1">
    <location>
        <begin position="2248"/>
        <end position="2257"/>
    </location>
</feature>
<feature type="compositionally biased region" description="Polar residues" evidence="1">
    <location>
        <begin position="766"/>
        <end position="776"/>
    </location>
</feature>
<dbReference type="Gramene" id="PNW84814">
    <property type="protein sequence ID" value="PNW84814"/>
    <property type="gene ID" value="CHLRE_03g159550v5"/>
</dbReference>
<feature type="compositionally biased region" description="Low complexity" evidence="1">
    <location>
        <begin position="1739"/>
        <end position="1758"/>
    </location>
</feature>
<feature type="compositionally biased region" description="Basic and acidic residues" evidence="1">
    <location>
        <begin position="1834"/>
        <end position="1846"/>
    </location>
</feature>
<gene>
    <name evidence="2" type="ORF">CHLRE_03g159550v5</name>
</gene>
<feature type="region of interest" description="Disordered" evidence="1">
    <location>
        <begin position="890"/>
        <end position="1042"/>
    </location>
</feature>
<feature type="region of interest" description="Disordered" evidence="1">
    <location>
        <begin position="1864"/>
        <end position="1951"/>
    </location>
</feature>
<feature type="region of interest" description="Disordered" evidence="1">
    <location>
        <begin position="673"/>
        <end position="725"/>
    </location>
</feature>
<feature type="compositionally biased region" description="Basic and acidic residues" evidence="1">
    <location>
        <begin position="613"/>
        <end position="623"/>
    </location>
</feature>
<feature type="compositionally biased region" description="Low complexity" evidence="1">
    <location>
        <begin position="2566"/>
        <end position="2579"/>
    </location>
</feature>
<reference evidence="2 3" key="1">
    <citation type="journal article" date="2007" name="Science">
        <title>The Chlamydomonas genome reveals the evolution of key animal and plant functions.</title>
        <authorList>
            <person name="Merchant S.S."/>
            <person name="Prochnik S.E."/>
            <person name="Vallon O."/>
            <person name="Harris E.H."/>
            <person name="Karpowicz S.J."/>
            <person name="Witman G.B."/>
            <person name="Terry A."/>
            <person name="Salamov A."/>
            <person name="Fritz-Laylin L.K."/>
            <person name="Marechal-Drouard L."/>
            <person name="Marshall W.F."/>
            <person name="Qu L.H."/>
            <person name="Nelson D.R."/>
            <person name="Sanderfoot A.A."/>
            <person name="Spalding M.H."/>
            <person name="Kapitonov V.V."/>
            <person name="Ren Q."/>
            <person name="Ferris P."/>
            <person name="Lindquist E."/>
            <person name="Shapiro H."/>
            <person name="Lucas S.M."/>
            <person name="Grimwood J."/>
            <person name="Schmutz J."/>
            <person name="Cardol P."/>
            <person name="Cerutti H."/>
            <person name="Chanfreau G."/>
            <person name="Chen C.L."/>
            <person name="Cognat V."/>
            <person name="Croft M.T."/>
            <person name="Dent R."/>
            <person name="Dutcher S."/>
            <person name="Fernandez E."/>
            <person name="Fukuzawa H."/>
            <person name="Gonzalez-Ballester D."/>
            <person name="Gonzalez-Halphen D."/>
            <person name="Hallmann A."/>
            <person name="Hanikenne M."/>
            <person name="Hippler M."/>
            <person name="Inwood W."/>
            <person name="Jabbari K."/>
            <person name="Kalanon M."/>
            <person name="Kuras R."/>
            <person name="Lefebvre P.A."/>
            <person name="Lemaire S.D."/>
            <person name="Lobanov A.V."/>
            <person name="Lohr M."/>
            <person name="Manuell A."/>
            <person name="Meier I."/>
            <person name="Mets L."/>
            <person name="Mittag M."/>
            <person name="Mittelmeier T."/>
            <person name="Moroney J.V."/>
            <person name="Moseley J."/>
            <person name="Napoli C."/>
            <person name="Nedelcu A.M."/>
            <person name="Niyogi K."/>
            <person name="Novoselov S.V."/>
            <person name="Paulsen I.T."/>
            <person name="Pazour G."/>
            <person name="Purton S."/>
            <person name="Ral J.P."/>
            <person name="Riano-Pachon D.M."/>
            <person name="Riekhof W."/>
            <person name="Rymarquis L."/>
            <person name="Schroda M."/>
            <person name="Stern D."/>
            <person name="Umen J."/>
            <person name="Willows R."/>
            <person name="Wilson N."/>
            <person name="Zimmer S.L."/>
            <person name="Allmer J."/>
            <person name="Balk J."/>
            <person name="Bisova K."/>
            <person name="Chen C.J."/>
            <person name="Elias M."/>
            <person name="Gendler K."/>
            <person name="Hauser C."/>
            <person name="Lamb M.R."/>
            <person name="Ledford H."/>
            <person name="Long J.C."/>
            <person name="Minagawa J."/>
            <person name="Page M.D."/>
            <person name="Pan J."/>
            <person name="Pootakham W."/>
            <person name="Roje S."/>
            <person name="Rose A."/>
            <person name="Stahlberg E."/>
            <person name="Terauchi A.M."/>
            <person name="Yang P."/>
            <person name="Ball S."/>
            <person name="Bowler C."/>
            <person name="Dieckmann C.L."/>
            <person name="Gladyshev V.N."/>
            <person name="Green P."/>
            <person name="Jorgensen R."/>
            <person name="Mayfield S."/>
            <person name="Mueller-Roeber B."/>
            <person name="Rajamani S."/>
            <person name="Sayre R.T."/>
            <person name="Brokstein P."/>
            <person name="Dubchak I."/>
            <person name="Goodstein D."/>
            <person name="Hornick L."/>
            <person name="Huang Y.W."/>
            <person name="Jhaveri J."/>
            <person name="Luo Y."/>
            <person name="Martinez D."/>
            <person name="Ngau W.C."/>
            <person name="Otillar B."/>
            <person name="Poliakov A."/>
            <person name="Porter A."/>
            <person name="Szajkowski L."/>
            <person name="Werner G."/>
            <person name="Zhou K."/>
            <person name="Grigoriev I.V."/>
            <person name="Rokhsar D.S."/>
            <person name="Grossman A.R."/>
        </authorList>
    </citation>
    <scope>NUCLEOTIDE SEQUENCE [LARGE SCALE GENOMIC DNA]</scope>
    <source>
        <strain evidence="3">CC-503</strain>
    </source>
</reference>
<feature type="compositionally biased region" description="Polar residues" evidence="1">
    <location>
        <begin position="1398"/>
        <end position="1409"/>
    </location>
</feature>
<feature type="compositionally biased region" description="Gly residues" evidence="1">
    <location>
        <begin position="1920"/>
        <end position="1929"/>
    </location>
</feature>
<feature type="compositionally biased region" description="Gly residues" evidence="1">
    <location>
        <begin position="1691"/>
        <end position="1718"/>
    </location>
</feature>
<feature type="compositionally biased region" description="Low complexity" evidence="1">
    <location>
        <begin position="2238"/>
        <end position="2247"/>
    </location>
</feature>
<feature type="compositionally biased region" description="Low complexity" evidence="1">
    <location>
        <begin position="1026"/>
        <end position="1042"/>
    </location>
</feature>
<feature type="compositionally biased region" description="Low complexity" evidence="1">
    <location>
        <begin position="1246"/>
        <end position="1261"/>
    </location>
</feature>
<feature type="region of interest" description="Disordered" evidence="1">
    <location>
        <begin position="2554"/>
        <end position="2598"/>
    </location>
</feature>
<evidence type="ECO:0000256" key="1">
    <source>
        <dbReference type="SAM" id="MobiDB-lite"/>
    </source>
</evidence>
<keyword evidence="3" id="KW-1185">Reference proteome</keyword>
<feature type="region of interest" description="Disordered" evidence="1">
    <location>
        <begin position="2619"/>
        <end position="2657"/>
    </location>
</feature>
<feature type="compositionally biased region" description="Gly residues" evidence="1">
    <location>
        <begin position="1783"/>
        <end position="1802"/>
    </location>
</feature>
<dbReference type="GO" id="GO:0005874">
    <property type="term" value="C:microtubule"/>
    <property type="evidence" value="ECO:0007669"/>
    <property type="project" value="InterPro"/>
</dbReference>
<feature type="region of interest" description="Disordered" evidence="1">
    <location>
        <begin position="2229"/>
        <end position="2257"/>
    </location>
</feature>
<feature type="compositionally biased region" description="Low complexity" evidence="1">
    <location>
        <begin position="928"/>
        <end position="946"/>
    </location>
</feature>
<dbReference type="STRING" id="3055.A0A2K3DWB2"/>
<dbReference type="OrthoDB" id="552730at2759"/>
<feature type="region of interest" description="Disordered" evidence="1">
    <location>
        <begin position="744"/>
        <end position="841"/>
    </location>
</feature>
<feature type="region of interest" description="Disordered" evidence="1">
    <location>
        <begin position="1618"/>
        <end position="1655"/>
    </location>
</feature>
<evidence type="ECO:0000313" key="2">
    <source>
        <dbReference type="EMBL" id="PNW84814.1"/>
    </source>
</evidence>
<feature type="compositionally biased region" description="Pro residues" evidence="1">
    <location>
        <begin position="1179"/>
        <end position="1198"/>
    </location>
</feature>
<feature type="compositionally biased region" description="Pro residues" evidence="1">
    <location>
        <begin position="958"/>
        <end position="972"/>
    </location>
</feature>
<dbReference type="InParanoid" id="A0A2K3DWB2"/>
<feature type="region of interest" description="Disordered" evidence="1">
    <location>
        <begin position="1783"/>
        <end position="1851"/>
    </location>
</feature>
<feature type="region of interest" description="Disordered" evidence="1">
    <location>
        <begin position="1233"/>
        <end position="1261"/>
    </location>
</feature>
<dbReference type="RefSeq" id="XP_042925802.1">
    <property type="nucleotide sequence ID" value="XM_043060673.1"/>
</dbReference>
<feature type="compositionally biased region" description="Low complexity" evidence="1">
    <location>
        <begin position="1085"/>
        <end position="1110"/>
    </location>
</feature>
<feature type="region of interest" description="Disordered" evidence="1">
    <location>
        <begin position="1682"/>
        <end position="1769"/>
    </location>
</feature>
<feature type="compositionally biased region" description="Acidic residues" evidence="1">
    <location>
        <begin position="624"/>
        <end position="640"/>
    </location>
</feature>
<feature type="compositionally biased region" description="Gly residues" evidence="1">
    <location>
        <begin position="986"/>
        <end position="1001"/>
    </location>
</feature>
<feature type="compositionally biased region" description="Gly residues" evidence="1">
    <location>
        <begin position="1865"/>
        <end position="1876"/>
    </location>
</feature>
<dbReference type="GO" id="GO:0008017">
    <property type="term" value="F:microtubule binding"/>
    <property type="evidence" value="ECO:0000318"/>
    <property type="project" value="GO_Central"/>
</dbReference>
<dbReference type="Proteomes" id="UP000006906">
    <property type="component" value="Chromosome 3"/>
</dbReference>
<dbReference type="GeneID" id="5723007"/>
<sequence>MDVSVGLRPALLSLNDANLASQGVYAAKLFIDKLLGAQQAGSCVKELLSGLDKCTRAAANSRIVLLSYMLATQSSLNPVRALPQAIPSLVAYLQNQRHSTNLDELQTLGCRIGQVLAAALDGASAGGGQDWAVSDTRPQLDARGGGSYAAAYAASKGPVAADASPCHVDPAWALNHVLLPLLRVACRSPERESMAAAGAVLVPLVQSLGRALQPGRPVMAGTGSVSASQASSWLSSPVVAVLERLMGWAFTLMGSAATAPQRSSAVLQMLVSCVQALGEELGADGAKRLALAATAGLDNAEDWLVRREAANLVTALAELGASGRGGGAEWMAGPNRREFLTQSLEALRHDKIPQVRSAVQAALSAVAQLPGAELTISARGSLAAAPATAAPSMAGPGPERGAGPRPRSGSPPQGQAQPARLAEPNSRHSSGTDLMPPQHPARDQPQAPAAQQRQQQQHDQPLMQHASRPVSRQASIHGKDAGRGGAEGVQRLQQAGRRTSVASASEAWQRSAPTNNDHSRQNPVPSESLRSMGSRQRSSDGSAAAAPWPLLPRRQDRQGDSTGAGDTADVAVASIGGWMPMADGGPIAVASSSGMGGGEGAWAIAVAQPHAGDADYRERHVEEAEGAEEGLEEAEGDNSEPLDSTQQGAAGFGSEGGELALEEEGLVRGPTAAYGAAPSRQLQQPYEEEAEGEEDQQPRMYAGSPQQQGPGSPEGAAEAQHLSDFTGAVATSGTAVAWAIPFSSQGGHASRPASTAGRHGGGASDGSASFRRSSLSDAGGPQDARLQSYGHDRPAAAAPPPATSGMPRPYGAHLPAPRPPAVDGSWSGAPQPPAGTTQEADHDWYMSRAGGSYAAGYGAGGGYARAYGGGQYDSLPDDYAAGCSCLARPTDLPTLLPSKSPRFPLDAGRERAVAPPPRQRLPPGLSYAAMDDAGADPGPGARSARPCSQPRQQALPLVQPPWRCPSRGPSPPLRSRSPGGFYEGADGSGSGGGGGGGGGGAAAAAGAERQVQRPDPSRMPPAGVKSSAAVRSDAARAAQSGEGALHAGLAATAAVKPPRMSFNGGGGGWGGSGPPTSASARQGWTAVGRAGAAAATAEMRAVAGVASSAGDGNRRRNAPAADCCGPVSASSPPRRYQRRDDTRVSLGWPFGYRPPKASSRFVRPSAPAEHFGVQVFAKEPPPPSPPPPSPPPPPPPPESDPDVQPGSPSHQYVVNVHTESSPGHRTAMVITASPSPGKRRADVNNAARHPPITAATPTPRTPRGMVEAAAAAAMAAMAAATTAAGDGSQAGAVHSSVVEGGGEGQQPVRVTARVRLVGAPGVGDAGQLSSPTWSSSGGLGGDGHSTYGGDDGGGGGRSAAAAAAGALQDQLQSVVEQARALQASLAQRPGKRPRRRWNTQPHQQGQHPVSPTPAFPSMTAATDPLSAAAAAQQLQMLVQQAASAQAGLQAYLMTAAPALLGSGPAAGTAAGELLAAAAAMAAGGTSAGAVGGGGGGGAGLVLPQGLAGGATAGPLALQGAVNRLEELVLALQRQAAGGGTLPSSSASPHPSQPPTRPGSMSAIPGGADAMPGRPAAAGQLSLTGEDSGPAGAGGSTAGILGPEATGALRELIQQVEATRESISRTTSGLDARALRHSDSRASVGRDGGGIHPGMRHTNSSIGLGSSMSYSLAQINNQWSVPPIPARRGAQTSGGGAGPAAAGGIGGGGTGSRGGGEAGTIGSAAVGGSASTPPVGKKTPAASEPSSSGGAPPRPAWGSEAEAGGSPGVAGAPRVRFAISGGGAAGSGGGSGGAAAAGRGSGAAGDPDSKRLGGIAGGSWRQRAQGSSRARQGRRGTDDEHYDRADENDTDGMYEEYDEYGRLVHSGGGRGYASGGGDGDRRCGRGTRRDSGRSGTTGALQDLVNRTGSLLLPGEPPFQWRGGGSGGSGSGLARRRSPQDRDGGTSAHSDAAETAWAEAGYDSTGRPIHVHLHHHNQQQVLRREQHLQQYTQGYAQTAPPGAGPPARLGAGHQSQSYWPLPLQQQLLSARQRESPERYPALAWAPAAPVAGSGRSLGRAPAGIAHLPPYRAAAGVAGLLSLPLAPQLEQPVQARTELGMPRVIDFRPVVPIASARPSVLQQGAVSPPSTSASPLLPGSTAAPLPTGAALGLAGAVGLHPSLHPAAAQPRHPSPTLQASVSRLQSLGAQLRGTVSGAAAAGGWQNESAEAAAAQQQQRVQPLAYELRSEPREPRYPAPAGPTALPATLTTGGGGGPGGFGGGLAGLAGFTPPRSYTQPTSPSVVTIFAPETSHLTINPPAPTTAATQPGGWGSLSAAAAAAAARVAAITDVADTAASTQLQPRGGLDLQRAVPAVTGALGTPAAALNPLNISLEEPLFLELYTSPAEAGGEAPDDVLGGTTDQGGSLRPPEVIGGQAHLPPSPARQATSQAHAAAAATGTSGSAADMVAMASVVDLAAQQDTATSALAATRLAAAWGPRPDDGEDEDEAHLYALPMLEDLSSPHASTSPPPAFQACAQPTTALESGPGSGRLAAGAPGDADLERLFPATAAAMAARQSTSLTQSPLQPGAHAAPAPGQYPGSPEAAGGGHSGGNAEAQVRSSWAAEAGTLDASFVATGAMPTPLPIRPATEAHPAGDAQPPPLQLSEEPVPVSRPPKGSVATAAATAGTATAQAMLGVAMPRLLRPENLQALRDSATGLARSSIEAVREVEGLVVRLTLLQQQLAEGRRSSAGNAALVPVNPRTVALEAEALEQEAAPLGSVAESAGGVHDAVEGGEGGDAEEDEVFELPIV</sequence>
<feature type="compositionally biased region" description="Polar residues" evidence="1">
    <location>
        <begin position="2554"/>
        <end position="2564"/>
    </location>
</feature>
<feature type="compositionally biased region" description="Low complexity" evidence="1">
    <location>
        <begin position="443"/>
        <end position="461"/>
    </location>
</feature>
<accession>A0A2K3DWB2</accession>
<feature type="region of interest" description="Disordered" evidence="1">
    <location>
        <begin position="2758"/>
        <end position="2781"/>
    </location>
</feature>
<feature type="compositionally biased region" description="Low complexity" evidence="1">
    <location>
        <begin position="2422"/>
        <end position="2433"/>
    </location>
</feature>
<feature type="compositionally biased region" description="Low complexity" evidence="1">
    <location>
        <begin position="1817"/>
        <end position="1829"/>
    </location>
</feature>
<feature type="compositionally biased region" description="Basic and acidic residues" evidence="1">
    <location>
        <begin position="1877"/>
        <end position="1891"/>
    </location>
</feature>
<feature type="compositionally biased region" description="Low complexity" evidence="1">
    <location>
        <begin position="387"/>
        <end position="415"/>
    </location>
</feature>
<feature type="compositionally biased region" description="Acidic residues" evidence="1">
    <location>
        <begin position="686"/>
        <end position="695"/>
    </location>
</feature>
<feature type="region of interest" description="Disordered" evidence="1">
    <location>
        <begin position="613"/>
        <end position="654"/>
    </location>
</feature>
<dbReference type="KEGG" id="cre:CHLRE_03g159550v5"/>
<dbReference type="ExpressionAtlas" id="A0A2K3DWB2">
    <property type="expression patterns" value="baseline"/>
</dbReference>
<dbReference type="Gene3D" id="1.25.10.10">
    <property type="entry name" value="Leucine-rich Repeat Variant"/>
    <property type="match status" value="1"/>
</dbReference>
<feature type="region of interest" description="Disordered" evidence="1">
    <location>
        <begin position="1535"/>
        <end position="1601"/>
    </location>
</feature>